<evidence type="ECO:0000256" key="1">
    <source>
        <dbReference type="ARBA" id="ARBA00022694"/>
    </source>
</evidence>
<dbReference type="PANTHER" id="PTHR11079">
    <property type="entry name" value="CYTOSINE DEAMINASE FAMILY MEMBER"/>
    <property type="match status" value="1"/>
</dbReference>
<proteinExistence type="evidence at transcript level"/>
<reference evidence="3" key="2">
    <citation type="journal article" date="2014" name="BMC Genomics">
        <title>A genomic perspective to assessing quality of mass-reared SIT flies used in Mediterranean fruit fly (Ceratitis capitata) eradication in California.</title>
        <authorList>
            <person name="Calla B."/>
            <person name="Hall B."/>
            <person name="Hou S."/>
            <person name="Geib S.M."/>
        </authorList>
    </citation>
    <scope>NUCLEOTIDE SEQUENCE</scope>
</reference>
<dbReference type="GO" id="GO:0005634">
    <property type="term" value="C:nucleus"/>
    <property type="evidence" value="ECO:0007669"/>
    <property type="project" value="TreeGrafter"/>
</dbReference>
<gene>
    <name evidence="3" type="primary">ADAT3</name>
</gene>
<accession>W8C8T7</accession>
<dbReference type="AlphaFoldDB" id="W8C8T7"/>
<dbReference type="SUPFAM" id="SSF53927">
    <property type="entry name" value="Cytidine deaminase-like"/>
    <property type="match status" value="1"/>
</dbReference>
<organism evidence="3">
    <name type="scientific">Ceratitis capitata</name>
    <name type="common">Mediterranean fruit fly</name>
    <name type="synonym">Tephritis capitata</name>
    <dbReference type="NCBI Taxonomy" id="7213"/>
    <lineage>
        <taxon>Eukaryota</taxon>
        <taxon>Metazoa</taxon>
        <taxon>Ecdysozoa</taxon>
        <taxon>Arthropoda</taxon>
        <taxon>Hexapoda</taxon>
        <taxon>Insecta</taxon>
        <taxon>Pterygota</taxon>
        <taxon>Neoptera</taxon>
        <taxon>Endopterygota</taxon>
        <taxon>Diptera</taxon>
        <taxon>Brachycera</taxon>
        <taxon>Muscomorpha</taxon>
        <taxon>Tephritoidea</taxon>
        <taxon>Tephritidae</taxon>
        <taxon>Ceratitis</taxon>
        <taxon>Ceratitis</taxon>
    </lineage>
</organism>
<dbReference type="GO" id="GO:0052717">
    <property type="term" value="F:tRNA-specific adenosine-34 deaminase activity"/>
    <property type="evidence" value="ECO:0007669"/>
    <property type="project" value="TreeGrafter"/>
</dbReference>
<sequence length="379" mass="43340">MEQETTEPAKRIKLSATSECYANAILTDEYMQELPRAVVYLSELENKRQISCVMQELSKMLPMEKMGLQHLKRVRQQDIILCKVNDLSGQSIREYLATVGLSENTILILCKNLREQEVPSTAPLLRWQYENAQKYWPCKFHPDKYIESLHSGSIFNEKDRTFHTKITEILFEISSKLEENKPCGICIDPRNNAIVAAASSRITISPVMHCPMVLVDYVARTQGGGAWQKELTQEFGNLDGNSDKEMEENSILSGIPTSYLELLRNDKRFTDVQIGAEPIRCKTTVEEMVQNQQSSNMDNLAKYGPYLCTGYDLYLSQEPCLMCAMALVHSRARRVYFLNRSSNGALVTRLKLHSVKELNHHYEVFECKKHDCSNNTNCS</sequence>
<name>W8C8T7_CERCA</name>
<dbReference type="InterPro" id="IPR016193">
    <property type="entry name" value="Cytidine_deaminase-like"/>
</dbReference>
<dbReference type="Gene3D" id="3.40.140.10">
    <property type="entry name" value="Cytidine Deaminase, domain 2"/>
    <property type="match status" value="1"/>
</dbReference>
<evidence type="ECO:0000256" key="2">
    <source>
        <dbReference type="ARBA" id="ARBA00038160"/>
    </source>
</evidence>
<evidence type="ECO:0000313" key="3">
    <source>
        <dbReference type="EMBL" id="JAB99329.1"/>
    </source>
</evidence>
<dbReference type="PANTHER" id="PTHR11079:SF156">
    <property type="entry name" value="INACTIVE TRNA-SPECIFIC ADENOSINE DEAMINASE-LIKE PROTEIN 3-RELATED"/>
    <property type="match status" value="1"/>
</dbReference>
<dbReference type="OrthoDB" id="3180714at2759"/>
<dbReference type="GO" id="GO:0005737">
    <property type="term" value="C:cytoplasm"/>
    <property type="evidence" value="ECO:0007669"/>
    <property type="project" value="TreeGrafter"/>
</dbReference>
<reference evidence="3" key="1">
    <citation type="submission" date="2013-07" db="EMBL/GenBank/DDBJ databases">
        <authorList>
            <person name="Geib S."/>
        </authorList>
    </citation>
    <scope>NUCLEOTIDE SEQUENCE</scope>
</reference>
<dbReference type="GO" id="GO:0002100">
    <property type="term" value="P:tRNA wobble adenosine to inosine editing"/>
    <property type="evidence" value="ECO:0007669"/>
    <property type="project" value="InterPro"/>
</dbReference>
<dbReference type="GO" id="GO:0046872">
    <property type="term" value="F:metal ion binding"/>
    <property type="evidence" value="ECO:0007669"/>
    <property type="project" value="UniProtKB-KW"/>
</dbReference>
<dbReference type="EMBL" id="GAMC01007226">
    <property type="protein sequence ID" value="JAB99329.1"/>
    <property type="molecule type" value="mRNA"/>
</dbReference>
<keyword evidence="1" id="KW-0819">tRNA processing</keyword>
<protein>
    <submittedName>
        <fullName evidence="3">Putative inactive tRNA-specific adenosine deaminase-like protein 3</fullName>
    </submittedName>
</protein>
<comment type="similarity">
    <text evidence="2">Belongs to the cytidine and deoxycytidylate deaminase family. ADAT3 subfamily.</text>
</comment>